<gene>
    <name evidence="2" type="ORF">QP939_03415</name>
</gene>
<feature type="transmembrane region" description="Helical" evidence="1">
    <location>
        <begin position="157"/>
        <end position="175"/>
    </location>
</feature>
<feature type="transmembrane region" description="Helical" evidence="1">
    <location>
        <begin position="58"/>
        <end position="79"/>
    </location>
</feature>
<protein>
    <recommendedName>
        <fullName evidence="4">Transporter</fullName>
    </recommendedName>
</protein>
<evidence type="ECO:0000313" key="2">
    <source>
        <dbReference type="EMBL" id="WIV57749.1"/>
    </source>
</evidence>
<evidence type="ECO:0000256" key="1">
    <source>
        <dbReference type="SAM" id="Phobius"/>
    </source>
</evidence>
<name>A0ABY8XQ25_9PSEU</name>
<evidence type="ECO:0008006" key="4">
    <source>
        <dbReference type="Google" id="ProtNLM"/>
    </source>
</evidence>
<keyword evidence="1" id="KW-1133">Transmembrane helix</keyword>
<keyword evidence="1" id="KW-0472">Membrane</keyword>
<proteinExistence type="predicted"/>
<evidence type="ECO:0000313" key="3">
    <source>
        <dbReference type="Proteomes" id="UP001227101"/>
    </source>
</evidence>
<keyword evidence="1" id="KW-0812">Transmembrane</keyword>
<organism evidence="2 3">
    <name type="scientific">Amycolatopsis nalaikhensis</name>
    <dbReference type="NCBI Taxonomy" id="715472"/>
    <lineage>
        <taxon>Bacteria</taxon>
        <taxon>Bacillati</taxon>
        <taxon>Actinomycetota</taxon>
        <taxon>Actinomycetes</taxon>
        <taxon>Pseudonocardiales</taxon>
        <taxon>Pseudonocardiaceae</taxon>
        <taxon>Amycolatopsis</taxon>
    </lineage>
</organism>
<sequence>MDDEPMSAEESLDLIARQNRRMRRELGGGPARMLLAWALAWLVGWGFTYVTTLPGVGVPGWVAGGVVVPVLFLGAMAYTTYTGIRTGRGIRGPSRTVGAMYGYGWALGAIGLMAVDIRITQFQALASDQVSLLWTGTWLLFTGVMYLAGGMVWQDKLMYGLGAWMIVSAALSVWVGYPANFLVLTVCGGGGFLLGSIVYFVREKSGRR</sequence>
<feature type="transmembrane region" description="Helical" evidence="1">
    <location>
        <begin position="181"/>
        <end position="201"/>
    </location>
</feature>
<feature type="transmembrane region" description="Helical" evidence="1">
    <location>
        <begin position="100"/>
        <end position="119"/>
    </location>
</feature>
<accession>A0ABY8XQ25</accession>
<feature type="transmembrane region" description="Helical" evidence="1">
    <location>
        <begin position="31"/>
        <end position="52"/>
    </location>
</feature>
<reference evidence="2 3" key="1">
    <citation type="submission" date="2023-06" db="EMBL/GenBank/DDBJ databases">
        <authorList>
            <person name="Oyuntsetseg B."/>
            <person name="Kim S.B."/>
        </authorList>
    </citation>
    <scope>NUCLEOTIDE SEQUENCE [LARGE SCALE GENOMIC DNA]</scope>
    <source>
        <strain evidence="2 3">2-2</strain>
    </source>
</reference>
<dbReference type="EMBL" id="CP127173">
    <property type="protein sequence ID" value="WIV57749.1"/>
    <property type="molecule type" value="Genomic_DNA"/>
</dbReference>
<dbReference type="RefSeq" id="WP_285455052.1">
    <property type="nucleotide sequence ID" value="NZ_CP127173.1"/>
</dbReference>
<dbReference type="Proteomes" id="UP001227101">
    <property type="component" value="Chromosome"/>
</dbReference>
<keyword evidence="3" id="KW-1185">Reference proteome</keyword>
<feature type="transmembrane region" description="Helical" evidence="1">
    <location>
        <begin position="131"/>
        <end position="150"/>
    </location>
</feature>